<dbReference type="KEGG" id="bchi:OY14_02230"/>
<dbReference type="EMBL" id="CP009910">
    <property type="protein sequence ID" value="AJA90263.1"/>
    <property type="molecule type" value="Genomic_DNA"/>
</dbReference>
<keyword evidence="5 7" id="KW-1133">Transmembrane helix</keyword>
<evidence type="ECO:0000256" key="2">
    <source>
        <dbReference type="ARBA" id="ARBA00005262"/>
    </source>
</evidence>
<feature type="transmembrane region" description="Helical" evidence="7">
    <location>
        <begin position="73"/>
        <end position="99"/>
    </location>
</feature>
<sequence length="177" mass="19691">MILINLFITFLKIGLLNFGGGNGIAAIINNEIINNKQWITKEEFVNMITISRITPGPIATNIATYVGMKTSGIAGAIIATIALITAPIIIMIIIMLMLHKVGFLNYYLENLKPIIVALWIITIIILLENTYLKIENNKIELLRTLAIVGINFFILFIYNKISPALVIIISGIFYTLI</sequence>
<dbReference type="InterPro" id="IPR003370">
    <property type="entry name" value="Chromate_transpt"/>
</dbReference>
<dbReference type="GO" id="GO:0015109">
    <property type="term" value="F:chromate transmembrane transporter activity"/>
    <property type="evidence" value="ECO:0007669"/>
    <property type="project" value="InterPro"/>
</dbReference>
<comment type="subcellular location">
    <subcellularLocation>
        <location evidence="1">Cell membrane</location>
        <topology evidence="1">Multi-pass membrane protein</topology>
    </subcellularLocation>
</comment>
<comment type="similarity">
    <text evidence="2">Belongs to the chromate ion transporter (CHR) (TC 2.A.51) family.</text>
</comment>
<dbReference type="InterPro" id="IPR052518">
    <property type="entry name" value="CHR_Transporter"/>
</dbReference>
<gene>
    <name evidence="8" type="ORF">OY14_02230</name>
</gene>
<name>A0A0A7UXW2_9SPIR</name>
<keyword evidence="3" id="KW-1003">Cell membrane</keyword>
<protein>
    <submittedName>
        <fullName evidence="8">Chromate transporter</fullName>
    </submittedName>
</protein>
<dbReference type="PANTHER" id="PTHR43663">
    <property type="entry name" value="CHROMATE TRANSPORT PROTEIN-RELATED"/>
    <property type="match status" value="1"/>
</dbReference>
<reference evidence="8 9" key="1">
    <citation type="journal article" date="2015" name="Genome Announc.">
        <title>Genome Sequence of Borrelia chilensis VA1, a South American Member of the Lyme Borreliosis Group.</title>
        <authorList>
            <person name="Huang W."/>
            <person name="Ojaimi C."/>
            <person name="Fallon J.T."/>
            <person name="Travisany D."/>
            <person name="Maass A."/>
            <person name="Ivanova L."/>
            <person name="Tomova A."/>
            <person name="Gonzalez-Acuna D."/>
            <person name="Godfrey H.P."/>
            <person name="Cabello F.C."/>
        </authorList>
    </citation>
    <scope>NUCLEOTIDE SEQUENCE [LARGE SCALE GENOMIC DNA]</scope>
    <source>
        <strain evidence="8 9">VA1</strain>
    </source>
</reference>
<proteinExistence type="inferred from homology"/>
<evidence type="ECO:0000256" key="6">
    <source>
        <dbReference type="ARBA" id="ARBA00023136"/>
    </source>
</evidence>
<feature type="transmembrane region" description="Helical" evidence="7">
    <location>
        <begin position="6"/>
        <end position="28"/>
    </location>
</feature>
<accession>A0A0A7UXW2</accession>
<dbReference type="Proteomes" id="UP000030940">
    <property type="component" value="Chromosome"/>
</dbReference>
<feature type="transmembrane region" description="Helical" evidence="7">
    <location>
        <begin position="144"/>
        <end position="174"/>
    </location>
</feature>
<evidence type="ECO:0000256" key="7">
    <source>
        <dbReference type="SAM" id="Phobius"/>
    </source>
</evidence>
<evidence type="ECO:0000256" key="5">
    <source>
        <dbReference type="ARBA" id="ARBA00022989"/>
    </source>
</evidence>
<dbReference type="GO" id="GO:0005886">
    <property type="term" value="C:plasma membrane"/>
    <property type="evidence" value="ECO:0007669"/>
    <property type="project" value="UniProtKB-SubCell"/>
</dbReference>
<dbReference type="STRING" id="1245910.OY14_02230"/>
<dbReference type="Pfam" id="PF02417">
    <property type="entry name" value="Chromate_transp"/>
    <property type="match status" value="1"/>
</dbReference>
<dbReference type="AlphaFoldDB" id="A0A0A7UXW2"/>
<evidence type="ECO:0000256" key="1">
    <source>
        <dbReference type="ARBA" id="ARBA00004651"/>
    </source>
</evidence>
<dbReference type="HOGENOM" id="CLU_018106_1_2_12"/>
<keyword evidence="6 7" id="KW-0472">Membrane</keyword>
<evidence type="ECO:0000313" key="8">
    <source>
        <dbReference type="EMBL" id="AJA90263.1"/>
    </source>
</evidence>
<keyword evidence="9" id="KW-1185">Reference proteome</keyword>
<evidence type="ECO:0000256" key="4">
    <source>
        <dbReference type="ARBA" id="ARBA00022692"/>
    </source>
</evidence>
<evidence type="ECO:0000256" key="3">
    <source>
        <dbReference type="ARBA" id="ARBA00022475"/>
    </source>
</evidence>
<organism evidence="8 9">
    <name type="scientific">Borreliella chilensis</name>
    <dbReference type="NCBI Taxonomy" id="1245910"/>
    <lineage>
        <taxon>Bacteria</taxon>
        <taxon>Pseudomonadati</taxon>
        <taxon>Spirochaetota</taxon>
        <taxon>Spirochaetia</taxon>
        <taxon>Spirochaetales</taxon>
        <taxon>Borreliaceae</taxon>
        <taxon>Borreliella</taxon>
    </lineage>
</organism>
<dbReference type="PANTHER" id="PTHR43663:SF1">
    <property type="entry name" value="CHROMATE TRANSPORTER"/>
    <property type="match status" value="1"/>
</dbReference>
<evidence type="ECO:0000313" key="9">
    <source>
        <dbReference type="Proteomes" id="UP000030940"/>
    </source>
</evidence>
<keyword evidence="4 7" id="KW-0812">Transmembrane</keyword>
<feature type="transmembrane region" description="Helical" evidence="7">
    <location>
        <begin position="111"/>
        <end position="132"/>
    </location>
</feature>